<evidence type="ECO:0000256" key="12">
    <source>
        <dbReference type="ARBA" id="ARBA00031636"/>
    </source>
</evidence>
<evidence type="ECO:0000256" key="4">
    <source>
        <dbReference type="ARBA" id="ARBA00020268"/>
    </source>
</evidence>
<keyword evidence="7" id="KW-1003">Cell membrane</keyword>
<evidence type="ECO:0000256" key="8">
    <source>
        <dbReference type="ARBA" id="ARBA00022692"/>
    </source>
</evidence>
<evidence type="ECO:0000256" key="11">
    <source>
        <dbReference type="ARBA" id="ARBA00023136"/>
    </source>
</evidence>
<evidence type="ECO:0000313" key="15">
    <source>
        <dbReference type="EMBL" id="QES52750.1"/>
    </source>
</evidence>
<evidence type="ECO:0000256" key="10">
    <source>
        <dbReference type="ARBA" id="ARBA00023065"/>
    </source>
</evidence>
<evidence type="ECO:0000313" key="16">
    <source>
        <dbReference type="Proteomes" id="UP000325211"/>
    </source>
</evidence>
<dbReference type="InterPro" id="IPR050222">
    <property type="entry name" value="MATE_MdtK"/>
</dbReference>
<feature type="region of interest" description="Disordered" evidence="13">
    <location>
        <begin position="1"/>
        <end position="30"/>
    </location>
</feature>
<dbReference type="EMBL" id="CP029190">
    <property type="protein sequence ID" value="QES52750.1"/>
    <property type="molecule type" value="Genomic_DNA"/>
</dbReference>
<evidence type="ECO:0000256" key="5">
    <source>
        <dbReference type="ARBA" id="ARBA00022448"/>
    </source>
</evidence>
<feature type="transmembrane region" description="Helical" evidence="14">
    <location>
        <begin position="186"/>
        <end position="207"/>
    </location>
</feature>
<comment type="similarity">
    <text evidence="3">Belongs to the multi antimicrobial extrusion (MATE) (TC 2.A.66.1) family.</text>
</comment>
<comment type="subcellular location">
    <subcellularLocation>
        <location evidence="2">Cell membrane</location>
        <topology evidence="2">Multi-pass membrane protein</topology>
    </subcellularLocation>
</comment>
<evidence type="ECO:0000256" key="2">
    <source>
        <dbReference type="ARBA" id="ARBA00004651"/>
    </source>
</evidence>
<feature type="transmembrane region" description="Helical" evidence="14">
    <location>
        <begin position="70"/>
        <end position="92"/>
    </location>
</feature>
<evidence type="ECO:0000256" key="7">
    <source>
        <dbReference type="ARBA" id="ARBA00022475"/>
    </source>
</evidence>
<feature type="transmembrane region" description="Helical" evidence="14">
    <location>
        <begin position="343"/>
        <end position="363"/>
    </location>
</feature>
<evidence type="ECO:0000256" key="6">
    <source>
        <dbReference type="ARBA" id="ARBA00022449"/>
    </source>
</evidence>
<protein>
    <recommendedName>
        <fullName evidence="4">Probable multidrug resistance protein NorM</fullName>
    </recommendedName>
    <alternativeName>
        <fullName evidence="12">Multidrug-efflux transporter</fullName>
    </alternativeName>
</protein>
<dbReference type="GO" id="GO:0005886">
    <property type="term" value="C:plasma membrane"/>
    <property type="evidence" value="ECO:0007669"/>
    <property type="project" value="UniProtKB-SubCell"/>
</dbReference>
<evidence type="ECO:0000256" key="1">
    <source>
        <dbReference type="ARBA" id="ARBA00003408"/>
    </source>
</evidence>
<feature type="transmembrane region" description="Helical" evidence="14">
    <location>
        <begin position="434"/>
        <end position="455"/>
    </location>
</feature>
<accession>A0A5P2DDV5</accession>
<keyword evidence="6" id="KW-0050">Antiport</keyword>
<sequence length="482" mass="49579">MEGLPGGHPDPPRPRPRAAGSRPGRSVNGPARPTLRGAWVLACPLLVAGLTQVAVNIVDTLMLARVSTDALGAFALAAPVYFVALIVVRGWATAVQVRVARCHGAGRSGEVGRVVRTGLITSVAAGAALGSVLYAAAPYALRALGAAGEVLGPGTGYLRILALAVPFAAVSFTLQAACAGTGATRAAMYTALLVNLVNLPLGLLFIFRAGLGVTGAAFSTLAATAAGTGFLLVYCRSRLPRAAGDSAEAAEATRAEAGRLWRIGWPEMTTLGIGYVNEALMAGFAARMSTHDLAAYRIVDNLTLVVFTFLGSASTAITILAGQELGRGDTRGARSWHPTGLRLLLLMLALPSASALALGPVLLDRITSDPVVAERAWGATPVALLSMAPLAAGMAYAALLRAAGDTRAVLVASVTSDYLLLIPLGWLLGVHAGLGLPGLYLAWTSFAVLYCALLVPRYRKRFAGKDPAQRAGPPKAPQADLA</sequence>
<feature type="transmembrane region" description="Helical" evidence="14">
    <location>
        <begin position="156"/>
        <end position="174"/>
    </location>
</feature>
<dbReference type="AlphaFoldDB" id="A0A5P2DDV5"/>
<feature type="transmembrane region" description="Helical" evidence="14">
    <location>
        <begin position="113"/>
        <end position="136"/>
    </location>
</feature>
<dbReference type="OrthoDB" id="4147563at2"/>
<comment type="function">
    <text evidence="1">Multidrug efflux pump.</text>
</comment>
<dbReference type="InterPro" id="IPR048279">
    <property type="entry name" value="MdtK-like"/>
</dbReference>
<keyword evidence="11 14" id="KW-0472">Membrane</keyword>
<keyword evidence="10" id="KW-0406">Ion transport</keyword>
<reference evidence="15 16" key="1">
    <citation type="submission" date="2018-05" db="EMBL/GenBank/DDBJ databases">
        <title>Streptomyces venezuelae.</title>
        <authorList>
            <person name="Kim W."/>
            <person name="Lee N."/>
            <person name="Cho B.-K."/>
        </authorList>
    </citation>
    <scope>NUCLEOTIDE SEQUENCE [LARGE SCALE GENOMIC DNA]</scope>
    <source>
        <strain evidence="15 16">ATCC 21782</strain>
    </source>
</reference>
<organism evidence="15 16">
    <name type="scientific">Streptomyces venezuelae</name>
    <dbReference type="NCBI Taxonomy" id="54571"/>
    <lineage>
        <taxon>Bacteria</taxon>
        <taxon>Bacillati</taxon>
        <taxon>Actinomycetota</taxon>
        <taxon>Actinomycetes</taxon>
        <taxon>Kitasatosporales</taxon>
        <taxon>Streptomycetaceae</taxon>
        <taxon>Streptomyces</taxon>
    </lineage>
</organism>
<feature type="transmembrane region" description="Helical" evidence="14">
    <location>
        <begin position="269"/>
        <end position="290"/>
    </location>
</feature>
<dbReference type="PANTHER" id="PTHR43298">
    <property type="entry name" value="MULTIDRUG RESISTANCE PROTEIN NORM-RELATED"/>
    <property type="match status" value="1"/>
</dbReference>
<dbReference type="Proteomes" id="UP000325211">
    <property type="component" value="Chromosome"/>
</dbReference>
<proteinExistence type="inferred from homology"/>
<name>A0A5P2DDV5_STRVZ</name>
<dbReference type="NCBIfam" id="TIGR00797">
    <property type="entry name" value="matE"/>
    <property type="match status" value="1"/>
</dbReference>
<feature type="transmembrane region" description="Helical" evidence="14">
    <location>
        <begin position="408"/>
        <end position="428"/>
    </location>
</feature>
<dbReference type="InterPro" id="IPR002528">
    <property type="entry name" value="MATE_fam"/>
</dbReference>
<keyword evidence="9 14" id="KW-1133">Transmembrane helix</keyword>
<dbReference type="Pfam" id="PF01554">
    <property type="entry name" value="MatE"/>
    <property type="match status" value="2"/>
</dbReference>
<evidence type="ECO:0000256" key="13">
    <source>
        <dbReference type="SAM" id="MobiDB-lite"/>
    </source>
</evidence>
<dbReference type="PANTHER" id="PTHR43298:SF2">
    <property type="entry name" value="FMN_FAD EXPORTER YEEO-RELATED"/>
    <property type="match status" value="1"/>
</dbReference>
<keyword evidence="5" id="KW-0813">Transport</keyword>
<gene>
    <name evidence="15" type="ORF">DEJ50_29765</name>
</gene>
<dbReference type="GO" id="GO:0006811">
    <property type="term" value="P:monoatomic ion transport"/>
    <property type="evidence" value="ECO:0007669"/>
    <property type="project" value="UniProtKB-KW"/>
</dbReference>
<evidence type="ECO:0000256" key="9">
    <source>
        <dbReference type="ARBA" id="ARBA00022989"/>
    </source>
</evidence>
<keyword evidence="8 14" id="KW-0812">Transmembrane</keyword>
<feature type="transmembrane region" description="Helical" evidence="14">
    <location>
        <begin position="375"/>
        <end position="396"/>
    </location>
</feature>
<evidence type="ECO:0000256" key="3">
    <source>
        <dbReference type="ARBA" id="ARBA00010199"/>
    </source>
</evidence>
<dbReference type="GO" id="GO:0042910">
    <property type="term" value="F:xenobiotic transmembrane transporter activity"/>
    <property type="evidence" value="ECO:0007669"/>
    <property type="project" value="InterPro"/>
</dbReference>
<dbReference type="GO" id="GO:0015297">
    <property type="term" value="F:antiporter activity"/>
    <property type="evidence" value="ECO:0007669"/>
    <property type="project" value="UniProtKB-KW"/>
</dbReference>
<feature type="transmembrane region" description="Helical" evidence="14">
    <location>
        <begin position="213"/>
        <end position="234"/>
    </location>
</feature>
<feature type="transmembrane region" description="Helical" evidence="14">
    <location>
        <begin position="302"/>
        <end position="322"/>
    </location>
</feature>
<evidence type="ECO:0000256" key="14">
    <source>
        <dbReference type="SAM" id="Phobius"/>
    </source>
</evidence>
<dbReference type="PIRSF" id="PIRSF006603">
    <property type="entry name" value="DinF"/>
    <property type="match status" value="1"/>
</dbReference>